<keyword evidence="8 13" id="KW-1133">Transmembrane helix</keyword>
<evidence type="ECO:0000256" key="9">
    <source>
        <dbReference type="ARBA" id="ARBA00023065"/>
    </source>
</evidence>
<evidence type="ECO:0000256" key="10">
    <source>
        <dbReference type="ARBA" id="ARBA00023136"/>
    </source>
</evidence>
<dbReference type="Proteomes" id="UP000838412">
    <property type="component" value="Chromosome 4"/>
</dbReference>
<dbReference type="OrthoDB" id="415460at2759"/>
<dbReference type="GO" id="GO:0001508">
    <property type="term" value="P:action potential"/>
    <property type="evidence" value="ECO:0007669"/>
    <property type="project" value="TreeGrafter"/>
</dbReference>
<name>A0A8K0ESN4_BRALA</name>
<accession>A0A8K0ESN4</accession>
<keyword evidence="6" id="KW-0851">Voltage-gated channel</keyword>
<dbReference type="InterPro" id="IPR027359">
    <property type="entry name" value="Volt_channel_dom_sf"/>
</dbReference>
<keyword evidence="5" id="KW-0631">Potassium channel</keyword>
<keyword evidence="3" id="KW-0633">Potassium transport</keyword>
<feature type="transmembrane region" description="Helical" evidence="13">
    <location>
        <begin position="270"/>
        <end position="288"/>
    </location>
</feature>
<dbReference type="InterPro" id="IPR003131">
    <property type="entry name" value="T1-type_BTB"/>
</dbReference>
<evidence type="ECO:0000256" key="1">
    <source>
        <dbReference type="ARBA" id="ARBA00004141"/>
    </source>
</evidence>
<dbReference type="PRINTS" id="PR00169">
    <property type="entry name" value="KCHANNEL"/>
</dbReference>
<dbReference type="Pfam" id="PF02214">
    <property type="entry name" value="BTB_2"/>
    <property type="match status" value="1"/>
</dbReference>
<evidence type="ECO:0000256" key="7">
    <source>
        <dbReference type="ARBA" id="ARBA00022958"/>
    </source>
</evidence>
<feature type="region of interest" description="Disordered" evidence="12">
    <location>
        <begin position="424"/>
        <end position="452"/>
    </location>
</feature>
<keyword evidence="11" id="KW-0407">Ion channel</keyword>
<evidence type="ECO:0000259" key="14">
    <source>
        <dbReference type="SMART" id="SM00225"/>
    </source>
</evidence>
<dbReference type="InterPro" id="IPR003975">
    <property type="entry name" value="K_chnl_volt-dep_Kv4"/>
</dbReference>
<dbReference type="FunFam" id="1.10.287.70:FF:000028">
    <property type="entry name" value="potassium voltage-gated channel subfamily D member 3"/>
    <property type="match status" value="1"/>
</dbReference>
<dbReference type="Gene3D" id="3.30.710.10">
    <property type="entry name" value="Potassium Channel Kv1.1, Chain A"/>
    <property type="match status" value="1"/>
</dbReference>
<dbReference type="GO" id="GO:0008076">
    <property type="term" value="C:voltage-gated potassium channel complex"/>
    <property type="evidence" value="ECO:0007669"/>
    <property type="project" value="InterPro"/>
</dbReference>
<keyword evidence="10 13" id="KW-0472">Membrane</keyword>
<dbReference type="Gene3D" id="1.10.287.70">
    <property type="match status" value="1"/>
</dbReference>
<dbReference type="InterPro" id="IPR028325">
    <property type="entry name" value="VG_K_chnl"/>
</dbReference>
<dbReference type="FunFam" id="1.20.120.350:FF:000081">
    <property type="entry name" value="Predicted protein"/>
    <property type="match status" value="1"/>
</dbReference>
<dbReference type="PANTHER" id="PTHR11537:SF105">
    <property type="entry name" value="POTASSIUM VOLTAGE-GATED CHANNEL PROTEIN SHAL"/>
    <property type="match status" value="1"/>
</dbReference>
<keyword evidence="4 13" id="KW-0812">Transmembrane</keyword>
<evidence type="ECO:0000313" key="15">
    <source>
        <dbReference type="EMBL" id="CAH1261971.1"/>
    </source>
</evidence>
<dbReference type="InterPro" id="IPR005821">
    <property type="entry name" value="Ion_trans_dom"/>
</dbReference>
<gene>
    <name evidence="15" type="primary">KCND2</name>
    <name evidence="15" type="ORF">BLAG_LOCUS17236</name>
</gene>
<sequence length="452" mass="51771">MASAAASFWPPVAASYDPSPVLRSYRPTSLRLSPPTQIRASPRPRRPSILDKRKVTINIGGRRYITRRGYLDKYPQTLLGSSEREFFWDTDAQEYTFELADPDTFRYILNFYRTDVLHFPKAACWTTYNEEMEYFGIIPELHMGDCCYEDYRHCSMRHNEEDFVRRKILDRVGDNPHLSVRQRMWDVLQNRKGSTLGPVVNYVTGYFIAVSVISNIVETVKCGPPDGPTCGERYSWAFRCLDTVCVALFTIEFFARFFSAPDRVKFLKSFMTIIDILAILPFYLGFFIKQDKIKRAFMTLRVCRSFRILRFSAASPGLRCLLYTLKKCIGEMLFLLLAVFMVALIFATLLYTTEKQSETASTFSSVPEAFWFVIVTMTTLGYGDMVPRTNMGKLVAAACSVCGVILMTIPVTIIVTSFSRVYKKSQKAKKHGRQYDGKDNDDDDDDDDEGIG</sequence>
<evidence type="ECO:0000256" key="4">
    <source>
        <dbReference type="ARBA" id="ARBA00022692"/>
    </source>
</evidence>
<dbReference type="SUPFAM" id="SSF54695">
    <property type="entry name" value="POZ domain"/>
    <property type="match status" value="1"/>
</dbReference>
<dbReference type="SUPFAM" id="SSF81324">
    <property type="entry name" value="Voltage-gated potassium channels"/>
    <property type="match status" value="1"/>
</dbReference>
<evidence type="ECO:0000256" key="6">
    <source>
        <dbReference type="ARBA" id="ARBA00022882"/>
    </source>
</evidence>
<dbReference type="SMART" id="SM00225">
    <property type="entry name" value="BTB"/>
    <property type="match status" value="1"/>
</dbReference>
<evidence type="ECO:0000256" key="2">
    <source>
        <dbReference type="ARBA" id="ARBA00022448"/>
    </source>
</evidence>
<evidence type="ECO:0000313" key="16">
    <source>
        <dbReference type="Proteomes" id="UP000838412"/>
    </source>
</evidence>
<evidence type="ECO:0000256" key="11">
    <source>
        <dbReference type="ARBA" id="ARBA00023303"/>
    </source>
</evidence>
<reference evidence="15" key="1">
    <citation type="submission" date="2022-01" db="EMBL/GenBank/DDBJ databases">
        <authorList>
            <person name="Braso-Vives M."/>
        </authorList>
    </citation>
    <scope>NUCLEOTIDE SEQUENCE</scope>
</reference>
<evidence type="ECO:0000256" key="8">
    <source>
        <dbReference type="ARBA" id="ARBA00022989"/>
    </source>
</evidence>
<feature type="domain" description="BTB" evidence="14">
    <location>
        <begin position="53"/>
        <end position="154"/>
    </location>
</feature>
<dbReference type="GO" id="GO:0005250">
    <property type="term" value="F:A-type (transient outward) potassium channel activity"/>
    <property type="evidence" value="ECO:0007669"/>
    <property type="project" value="TreeGrafter"/>
</dbReference>
<dbReference type="PANTHER" id="PTHR11537">
    <property type="entry name" value="VOLTAGE-GATED POTASSIUM CHANNEL"/>
    <property type="match status" value="1"/>
</dbReference>
<keyword evidence="16" id="KW-1185">Reference proteome</keyword>
<organism evidence="15 16">
    <name type="scientific">Branchiostoma lanceolatum</name>
    <name type="common">Common lancelet</name>
    <name type="synonym">Amphioxus lanceolatum</name>
    <dbReference type="NCBI Taxonomy" id="7740"/>
    <lineage>
        <taxon>Eukaryota</taxon>
        <taxon>Metazoa</taxon>
        <taxon>Chordata</taxon>
        <taxon>Cephalochordata</taxon>
        <taxon>Leptocardii</taxon>
        <taxon>Amphioxiformes</taxon>
        <taxon>Branchiostomatidae</taxon>
        <taxon>Branchiostoma</taxon>
    </lineage>
</organism>
<feature type="transmembrane region" description="Helical" evidence="13">
    <location>
        <begin position="394"/>
        <end position="418"/>
    </location>
</feature>
<protein>
    <submittedName>
        <fullName evidence="15">KCND2 protein</fullName>
    </submittedName>
</protein>
<dbReference type="GO" id="GO:0051260">
    <property type="term" value="P:protein homooligomerization"/>
    <property type="evidence" value="ECO:0007669"/>
    <property type="project" value="InterPro"/>
</dbReference>
<comment type="subcellular location">
    <subcellularLocation>
        <location evidence="1">Membrane</location>
        <topology evidence="1">Multi-pass membrane protein</topology>
    </subcellularLocation>
</comment>
<dbReference type="Gene3D" id="1.20.120.350">
    <property type="entry name" value="Voltage-gated potassium channels. Chain C"/>
    <property type="match status" value="1"/>
</dbReference>
<dbReference type="PRINTS" id="PR01497">
    <property type="entry name" value="SHALCHANNEL"/>
</dbReference>
<feature type="compositionally biased region" description="Acidic residues" evidence="12">
    <location>
        <begin position="439"/>
        <end position="452"/>
    </location>
</feature>
<dbReference type="InterPro" id="IPR000210">
    <property type="entry name" value="BTB/POZ_dom"/>
</dbReference>
<evidence type="ECO:0000256" key="3">
    <source>
        <dbReference type="ARBA" id="ARBA00022538"/>
    </source>
</evidence>
<evidence type="ECO:0000256" key="5">
    <source>
        <dbReference type="ARBA" id="ARBA00022826"/>
    </source>
</evidence>
<keyword evidence="7" id="KW-0630">Potassium</keyword>
<evidence type="ECO:0000256" key="13">
    <source>
        <dbReference type="SAM" id="Phobius"/>
    </source>
</evidence>
<dbReference type="InterPro" id="IPR011333">
    <property type="entry name" value="SKP1/BTB/POZ_sf"/>
</dbReference>
<keyword evidence="9" id="KW-0406">Ion transport</keyword>
<evidence type="ECO:0000256" key="12">
    <source>
        <dbReference type="SAM" id="MobiDB-lite"/>
    </source>
</evidence>
<proteinExistence type="predicted"/>
<dbReference type="EMBL" id="OV696689">
    <property type="protein sequence ID" value="CAH1261971.1"/>
    <property type="molecule type" value="Genomic_DNA"/>
</dbReference>
<feature type="transmembrane region" description="Helical" evidence="13">
    <location>
        <begin position="332"/>
        <end position="351"/>
    </location>
</feature>
<dbReference type="AlphaFoldDB" id="A0A8K0ESN4"/>
<feature type="transmembrane region" description="Helical" evidence="13">
    <location>
        <begin position="363"/>
        <end position="382"/>
    </location>
</feature>
<keyword evidence="2" id="KW-0813">Transport</keyword>
<dbReference type="Pfam" id="PF00520">
    <property type="entry name" value="Ion_trans"/>
    <property type="match status" value="1"/>
</dbReference>